<feature type="region of interest" description="Disordered" evidence="14">
    <location>
        <begin position="677"/>
        <end position="734"/>
    </location>
</feature>
<dbReference type="PROSITE" id="PS00107">
    <property type="entry name" value="PROTEIN_KINASE_ATP"/>
    <property type="match status" value="1"/>
</dbReference>
<evidence type="ECO:0000256" key="1">
    <source>
        <dbReference type="ARBA" id="ARBA00004496"/>
    </source>
</evidence>
<keyword evidence="10 13" id="KW-0067">ATP-binding</keyword>
<dbReference type="CDD" id="cd06610">
    <property type="entry name" value="STKc_OSR1_SPAK"/>
    <property type="match status" value="1"/>
</dbReference>
<dbReference type="OMA" id="KMRTANC"/>
<dbReference type="EMBL" id="JPKZ01000532">
    <property type="protein sequence ID" value="KHN86663.1"/>
    <property type="molecule type" value="Genomic_DNA"/>
</dbReference>
<keyword evidence="6" id="KW-0597">Phosphoprotein</keyword>
<keyword evidence="17" id="KW-1185">Reference proteome</keyword>
<evidence type="ECO:0000256" key="12">
    <source>
        <dbReference type="ARBA" id="ARBA00048679"/>
    </source>
</evidence>
<feature type="domain" description="Protein kinase" evidence="15">
    <location>
        <begin position="231"/>
        <end position="656"/>
    </location>
</feature>
<dbReference type="FunFam" id="1.10.510.10:FF:000068">
    <property type="entry name" value="STE20/SPS1-related proline-alanine-rich protein kinase"/>
    <property type="match status" value="1"/>
</dbReference>
<dbReference type="FunFam" id="1.20.1270.60:FF:000245">
    <property type="entry name" value="Uncharacterized protein"/>
    <property type="match status" value="1"/>
</dbReference>
<dbReference type="Gene3D" id="1.20.1270.60">
    <property type="entry name" value="Arfaptin homology (AH) domain/BAR domain"/>
    <property type="match status" value="1"/>
</dbReference>
<keyword evidence="9 16" id="KW-0418">Kinase</keyword>
<dbReference type="InterPro" id="IPR000719">
    <property type="entry name" value="Prot_kinase_dom"/>
</dbReference>
<evidence type="ECO:0000256" key="6">
    <source>
        <dbReference type="ARBA" id="ARBA00022553"/>
    </source>
</evidence>
<dbReference type="AlphaFoldDB" id="A0A0B2VYC0"/>
<proteinExistence type="inferred from homology"/>
<dbReference type="EC" id="2.7.11.1" evidence="3"/>
<evidence type="ECO:0000256" key="11">
    <source>
        <dbReference type="ARBA" id="ARBA00047899"/>
    </source>
</evidence>
<evidence type="ECO:0000256" key="2">
    <source>
        <dbReference type="ARBA" id="ARBA00008874"/>
    </source>
</evidence>
<dbReference type="InterPro" id="IPR015404">
    <property type="entry name" value="Vps5_C"/>
</dbReference>
<dbReference type="PANTHER" id="PTHR48014">
    <property type="entry name" value="SERINE/THREONINE-PROTEIN KINASE FRAY2"/>
    <property type="match status" value="1"/>
</dbReference>
<keyword evidence="4" id="KW-0963">Cytoplasm</keyword>
<protein>
    <recommendedName>
        <fullName evidence="3">non-specific serine/threonine protein kinase</fullName>
        <ecNumber evidence="3">2.7.11.1</ecNumber>
    </recommendedName>
</protein>
<evidence type="ECO:0000256" key="14">
    <source>
        <dbReference type="SAM" id="MobiDB-lite"/>
    </source>
</evidence>
<sequence>MDAKLAEIDVADSYAKIASCLEKSAAQETERDVQKLLARGADLFEKLKKLEARVGTDEELKLSDTLRYYMKDTQAAKDLLYRRMRCLANYEAANKNLERARGRNKDVPKAEAEQSEACKKFEEISEVAKGELQDLKKRRLAAFKKNLIDLADLEVKHAKGISKDLLYRRMRCLANYEAANKNLERARGRNKDVPKKNAVSMPNDGGVQILVMTSSETGDGSVPWPNKKDDYSLEDSIGVGATATVYKALCIPRNEYCAIKCINLEKCQTSVDELSHEIQAMSLCSHPNVVNYYTSFVVGEELWVVMRLLNCGSMLDILKRRIKAMGKEAAMSGVLDEVTIATVLKEVLRGLEYFHSSGQIHRDIKAGNILLADDGTVQIADFGVSGWLAASGGDLSRQKVRHTFVGTPCWMAPEVMEQVSGYDFKADIWSFGILAIELATGTAPYHRFPPMKVLMLTLQNEPPNLDTNAERKDQYKAYGKSFRHVIKDCLQKVRHTFVGTPCWMAPEVMEQVSGYDFKADIWSFGILAIELATGTAPYHRFPPMKKVRHTFVGTPCWMAPEVMEQVSGYDFKADIWSFGILAIELATGTAPYHRFPPMKVLMLTLQNEPPNLDTNAERKDQYKAYGKSFRHVIKDCLQKDPSKRPTATELLKYSFFKKGKDKKYLVHSLIENLASLPLPSSHHHHDAPKKVASGKLKKDKDGNWEFEPEDAGDAEDSDSDSDEPEKPIAASVPGVAVTPDTTLNLVLRVRNNARELNDIKFDYTASVDTVEGIAHELVTAELIDGHDLVVVAANLQKLIDLALQKSDRKSVTFALNSGVLPNEVPDERALIGFAQISLLD</sequence>
<comment type="catalytic activity">
    <reaction evidence="11">
        <text>L-threonyl-[protein] + ATP = O-phospho-L-threonyl-[protein] + ADP + H(+)</text>
        <dbReference type="Rhea" id="RHEA:46608"/>
        <dbReference type="Rhea" id="RHEA-COMP:11060"/>
        <dbReference type="Rhea" id="RHEA-COMP:11605"/>
        <dbReference type="ChEBI" id="CHEBI:15378"/>
        <dbReference type="ChEBI" id="CHEBI:30013"/>
        <dbReference type="ChEBI" id="CHEBI:30616"/>
        <dbReference type="ChEBI" id="CHEBI:61977"/>
        <dbReference type="ChEBI" id="CHEBI:456216"/>
        <dbReference type="EC" id="2.7.11.1"/>
    </reaction>
</comment>
<dbReference type="FunFam" id="3.30.200.20:FF:000114">
    <property type="entry name" value="serine/threonine-protein kinase OSR1 isoform X1"/>
    <property type="match status" value="1"/>
</dbReference>
<evidence type="ECO:0000256" key="13">
    <source>
        <dbReference type="PROSITE-ProRule" id="PRU10141"/>
    </source>
</evidence>
<dbReference type="Gene3D" id="1.10.510.10">
    <property type="entry name" value="Transferase(Phosphotransferase) domain 1"/>
    <property type="match status" value="3"/>
</dbReference>
<dbReference type="InterPro" id="IPR017441">
    <property type="entry name" value="Protein_kinase_ATP_BS"/>
</dbReference>
<keyword evidence="8 13" id="KW-0547">Nucleotide-binding</keyword>
<dbReference type="SUPFAM" id="SSF56112">
    <property type="entry name" value="Protein kinase-like (PK-like)"/>
    <property type="match status" value="3"/>
</dbReference>
<evidence type="ECO:0000313" key="16">
    <source>
        <dbReference type="EMBL" id="KHN86663.1"/>
    </source>
</evidence>
<dbReference type="Gene3D" id="3.10.20.90">
    <property type="entry name" value="Phosphatidylinositol 3-kinase Catalytic Subunit, Chain A, domain 1"/>
    <property type="match status" value="1"/>
</dbReference>
<gene>
    <name evidence="16" type="primary">OXSR1</name>
    <name evidence="16" type="ORF">Tcan_16007</name>
</gene>
<keyword evidence="7" id="KW-0808">Transferase</keyword>
<dbReference type="InterPro" id="IPR011009">
    <property type="entry name" value="Kinase-like_dom_sf"/>
</dbReference>
<evidence type="ECO:0000256" key="7">
    <source>
        <dbReference type="ARBA" id="ARBA00022679"/>
    </source>
</evidence>
<dbReference type="GO" id="GO:0005524">
    <property type="term" value="F:ATP binding"/>
    <property type="evidence" value="ECO:0007669"/>
    <property type="project" value="UniProtKB-UniRule"/>
</dbReference>
<dbReference type="SMART" id="SM00220">
    <property type="entry name" value="S_TKc"/>
    <property type="match status" value="1"/>
</dbReference>
<evidence type="ECO:0000259" key="15">
    <source>
        <dbReference type="PROSITE" id="PS50011"/>
    </source>
</evidence>
<evidence type="ECO:0000256" key="8">
    <source>
        <dbReference type="ARBA" id="ARBA00022741"/>
    </source>
</evidence>
<dbReference type="InterPro" id="IPR027267">
    <property type="entry name" value="AH/BAR_dom_sf"/>
</dbReference>
<dbReference type="Pfam" id="PF09325">
    <property type="entry name" value="Vps5"/>
    <property type="match status" value="1"/>
</dbReference>
<name>A0A0B2VYC0_TOXCA</name>
<dbReference type="STRING" id="6265.A0A0B2VYC0"/>
<evidence type="ECO:0000256" key="5">
    <source>
        <dbReference type="ARBA" id="ARBA00022527"/>
    </source>
</evidence>
<comment type="subcellular location">
    <subcellularLocation>
        <location evidence="1">Cytoplasm</location>
    </subcellularLocation>
</comment>
<evidence type="ECO:0000256" key="3">
    <source>
        <dbReference type="ARBA" id="ARBA00012513"/>
    </source>
</evidence>
<evidence type="ECO:0000256" key="10">
    <source>
        <dbReference type="ARBA" id="ARBA00022840"/>
    </source>
</evidence>
<evidence type="ECO:0000256" key="9">
    <source>
        <dbReference type="ARBA" id="ARBA00022777"/>
    </source>
</evidence>
<feature type="binding site" evidence="13">
    <location>
        <position position="260"/>
    </location>
    <ligand>
        <name>ATP</name>
        <dbReference type="ChEBI" id="CHEBI:30616"/>
    </ligand>
</feature>
<comment type="catalytic activity">
    <reaction evidence="12">
        <text>L-seryl-[protein] + ATP = O-phospho-L-seryl-[protein] + ADP + H(+)</text>
        <dbReference type="Rhea" id="RHEA:17989"/>
        <dbReference type="Rhea" id="RHEA-COMP:9863"/>
        <dbReference type="Rhea" id="RHEA-COMP:11604"/>
        <dbReference type="ChEBI" id="CHEBI:15378"/>
        <dbReference type="ChEBI" id="CHEBI:29999"/>
        <dbReference type="ChEBI" id="CHEBI:30616"/>
        <dbReference type="ChEBI" id="CHEBI:83421"/>
        <dbReference type="ChEBI" id="CHEBI:456216"/>
        <dbReference type="EC" id="2.7.11.1"/>
    </reaction>
</comment>
<dbReference type="Proteomes" id="UP000031036">
    <property type="component" value="Unassembled WGS sequence"/>
</dbReference>
<keyword evidence="5" id="KW-0723">Serine/threonine-protein kinase</keyword>
<dbReference type="InterPro" id="IPR047173">
    <property type="entry name" value="STRAD_A/B-like"/>
</dbReference>
<organism evidence="16 17">
    <name type="scientific">Toxocara canis</name>
    <name type="common">Canine roundworm</name>
    <dbReference type="NCBI Taxonomy" id="6265"/>
    <lineage>
        <taxon>Eukaryota</taxon>
        <taxon>Metazoa</taxon>
        <taxon>Ecdysozoa</taxon>
        <taxon>Nematoda</taxon>
        <taxon>Chromadorea</taxon>
        <taxon>Rhabditida</taxon>
        <taxon>Spirurina</taxon>
        <taxon>Ascaridomorpha</taxon>
        <taxon>Ascaridoidea</taxon>
        <taxon>Toxocaridae</taxon>
        <taxon>Toxocara</taxon>
    </lineage>
</organism>
<comment type="caution">
    <text evidence="16">The sequence shown here is derived from an EMBL/GenBank/DDBJ whole genome shotgun (WGS) entry which is preliminary data.</text>
</comment>
<dbReference type="InterPro" id="IPR024678">
    <property type="entry name" value="Kinase_OSR1/WNK_CCT"/>
</dbReference>
<dbReference type="Pfam" id="PF12202">
    <property type="entry name" value="OSR1_C"/>
    <property type="match status" value="1"/>
</dbReference>
<dbReference type="FunFam" id="1.10.510.10:FF:000947">
    <property type="entry name" value="serine/threonine-protein kinase OSR1"/>
    <property type="match status" value="1"/>
</dbReference>
<dbReference type="Gene3D" id="3.30.200.20">
    <property type="entry name" value="Phosphorylase Kinase, domain 1"/>
    <property type="match status" value="1"/>
</dbReference>
<dbReference type="OrthoDB" id="8693905at2759"/>
<dbReference type="GO" id="GO:0004674">
    <property type="term" value="F:protein serine/threonine kinase activity"/>
    <property type="evidence" value="ECO:0007669"/>
    <property type="project" value="UniProtKB-KW"/>
</dbReference>
<dbReference type="GO" id="GO:0043539">
    <property type="term" value="F:protein serine/threonine kinase activator activity"/>
    <property type="evidence" value="ECO:0007669"/>
    <property type="project" value="InterPro"/>
</dbReference>
<dbReference type="Pfam" id="PF00069">
    <property type="entry name" value="Pkinase"/>
    <property type="match status" value="3"/>
</dbReference>
<dbReference type="GO" id="GO:0005737">
    <property type="term" value="C:cytoplasm"/>
    <property type="evidence" value="ECO:0007669"/>
    <property type="project" value="UniProtKB-SubCell"/>
</dbReference>
<feature type="compositionally biased region" description="Acidic residues" evidence="14">
    <location>
        <begin position="704"/>
        <end position="723"/>
    </location>
</feature>
<accession>A0A0B2VYC0</accession>
<dbReference type="PANTHER" id="PTHR48014:SF21">
    <property type="entry name" value="SERINE_THREONINE-PROTEIN KINASE FRAY2"/>
    <property type="match status" value="1"/>
</dbReference>
<comment type="similarity">
    <text evidence="2">Belongs to the protein kinase superfamily. STE Ser/Thr protein kinase family. STE20 subfamily.</text>
</comment>
<reference evidence="16 17" key="1">
    <citation type="submission" date="2014-11" db="EMBL/GenBank/DDBJ databases">
        <title>Genetic blueprint of the zoonotic pathogen Toxocara canis.</title>
        <authorList>
            <person name="Zhu X.-Q."/>
            <person name="Korhonen P.K."/>
            <person name="Cai H."/>
            <person name="Young N.D."/>
            <person name="Nejsum P."/>
            <person name="von Samson-Himmelstjerna G."/>
            <person name="Boag P.R."/>
            <person name="Tan P."/>
            <person name="Li Q."/>
            <person name="Min J."/>
            <person name="Yang Y."/>
            <person name="Wang X."/>
            <person name="Fang X."/>
            <person name="Hall R.S."/>
            <person name="Hofmann A."/>
            <person name="Sternberg P.W."/>
            <person name="Jex A.R."/>
            <person name="Gasser R.B."/>
        </authorList>
    </citation>
    <scope>NUCLEOTIDE SEQUENCE [LARGE SCALE GENOMIC DNA]</scope>
    <source>
        <strain evidence="16">PN_DK_2014</strain>
    </source>
</reference>
<dbReference type="PROSITE" id="PS50011">
    <property type="entry name" value="PROTEIN_KINASE_DOM"/>
    <property type="match status" value="1"/>
</dbReference>
<evidence type="ECO:0000256" key="4">
    <source>
        <dbReference type="ARBA" id="ARBA00022490"/>
    </source>
</evidence>
<evidence type="ECO:0000313" key="17">
    <source>
        <dbReference type="Proteomes" id="UP000031036"/>
    </source>
</evidence>